<dbReference type="RefSeq" id="WP_073125835.1">
    <property type="nucleotide sequence ID" value="NZ_FQZA01000001.1"/>
</dbReference>
<dbReference type="InterPro" id="IPR029039">
    <property type="entry name" value="Flavoprotein-like_sf"/>
</dbReference>
<evidence type="ECO:0000256" key="1">
    <source>
        <dbReference type="ARBA" id="ARBA00022630"/>
    </source>
</evidence>
<dbReference type="STRING" id="313368.SAMN04488012_101241"/>
<sequence length="197" mass="21581">MSTPKILILFYSTYGTNHTVAQTAAEAAKEAGADVRLRRFAETAPKEVVEGQDAWKAQLEKMQDIPEVSPDDMEWADGYFVSAPTRFGVVASQVRVFFDTLGALWQKGALANKTFTATTSSNTPNGGQEMTLQSLYTTAMHWGTIIVAPGYTDGVKFEDNGNPYGFSKAAGEFEDVHRRSISFQARRLVEITAKLVG</sequence>
<dbReference type="Proteomes" id="UP000184040">
    <property type="component" value="Unassembled WGS sequence"/>
</dbReference>
<dbReference type="EMBL" id="FQZA01000001">
    <property type="protein sequence ID" value="SHI39548.1"/>
    <property type="molecule type" value="Genomic_DNA"/>
</dbReference>
<feature type="domain" description="Flavodoxin-like" evidence="3">
    <location>
        <begin position="6"/>
        <end position="197"/>
    </location>
</feature>
<accession>A0A1M6ATB4</accession>
<dbReference type="Pfam" id="PF03358">
    <property type="entry name" value="FMN_red"/>
    <property type="match status" value="1"/>
</dbReference>
<dbReference type="SUPFAM" id="SSF52218">
    <property type="entry name" value="Flavoproteins"/>
    <property type="match status" value="1"/>
</dbReference>
<evidence type="ECO:0000313" key="4">
    <source>
        <dbReference type="EMBL" id="SHI39548.1"/>
    </source>
</evidence>
<proteinExistence type="predicted"/>
<protein>
    <submittedName>
        <fullName evidence="4">NAD(P)H dehydrogenase (Quinone)</fullName>
    </submittedName>
</protein>
<dbReference type="GO" id="GO:0010181">
    <property type="term" value="F:FMN binding"/>
    <property type="evidence" value="ECO:0007669"/>
    <property type="project" value="InterPro"/>
</dbReference>
<keyword evidence="1" id="KW-0285">Flavoprotein</keyword>
<dbReference type="PROSITE" id="PS50902">
    <property type="entry name" value="FLAVODOXIN_LIKE"/>
    <property type="match status" value="1"/>
</dbReference>
<evidence type="ECO:0000313" key="5">
    <source>
        <dbReference type="Proteomes" id="UP000184040"/>
    </source>
</evidence>
<dbReference type="GO" id="GO:0016020">
    <property type="term" value="C:membrane"/>
    <property type="evidence" value="ECO:0007669"/>
    <property type="project" value="TreeGrafter"/>
</dbReference>
<dbReference type="AlphaFoldDB" id="A0A1M6ATB4"/>
<dbReference type="InterPro" id="IPR005025">
    <property type="entry name" value="FMN_Rdtase-like_dom"/>
</dbReference>
<dbReference type="PANTHER" id="PTHR30546:SF23">
    <property type="entry name" value="FLAVOPROTEIN-LIKE PROTEIN YCP4-RELATED"/>
    <property type="match status" value="1"/>
</dbReference>
<dbReference type="PANTHER" id="PTHR30546">
    <property type="entry name" value="FLAVODOXIN-RELATED PROTEIN WRBA-RELATED"/>
    <property type="match status" value="1"/>
</dbReference>
<evidence type="ECO:0000256" key="2">
    <source>
        <dbReference type="ARBA" id="ARBA00022643"/>
    </source>
</evidence>
<dbReference type="Gene3D" id="3.40.50.360">
    <property type="match status" value="1"/>
</dbReference>
<dbReference type="InterPro" id="IPR008254">
    <property type="entry name" value="Flavodoxin/NO_synth"/>
</dbReference>
<dbReference type="GO" id="GO:0003955">
    <property type="term" value="F:NAD(P)H dehydrogenase (quinone) activity"/>
    <property type="evidence" value="ECO:0007669"/>
    <property type="project" value="TreeGrafter"/>
</dbReference>
<keyword evidence="2" id="KW-0288">FMN</keyword>
<organism evidence="4 5">
    <name type="scientific">Palleronia salina</name>
    <dbReference type="NCBI Taxonomy" id="313368"/>
    <lineage>
        <taxon>Bacteria</taxon>
        <taxon>Pseudomonadati</taxon>
        <taxon>Pseudomonadota</taxon>
        <taxon>Alphaproteobacteria</taxon>
        <taxon>Rhodobacterales</taxon>
        <taxon>Roseobacteraceae</taxon>
        <taxon>Palleronia</taxon>
    </lineage>
</organism>
<evidence type="ECO:0000259" key="3">
    <source>
        <dbReference type="PROSITE" id="PS50902"/>
    </source>
</evidence>
<name>A0A1M6ATB4_9RHOB</name>
<gene>
    <name evidence="4" type="ORF">SAMN04488012_101241</name>
</gene>
<keyword evidence="5" id="KW-1185">Reference proteome</keyword>
<reference evidence="4 5" key="1">
    <citation type="submission" date="2016-11" db="EMBL/GenBank/DDBJ databases">
        <authorList>
            <person name="Jaros S."/>
            <person name="Januszkiewicz K."/>
            <person name="Wedrychowicz H."/>
        </authorList>
    </citation>
    <scope>NUCLEOTIDE SEQUENCE [LARGE SCALE GENOMIC DNA]</scope>
    <source>
        <strain evidence="4 5">DSM 26892</strain>
    </source>
</reference>